<dbReference type="HOGENOM" id="CLU_147162_5_1_0"/>
<dbReference type="KEGG" id="fgi:OP10G_2606"/>
<dbReference type="eggNOG" id="COG3668">
    <property type="taxonomic scope" value="Bacteria"/>
</dbReference>
<dbReference type="SUPFAM" id="SSF143011">
    <property type="entry name" value="RelE-like"/>
    <property type="match status" value="1"/>
</dbReference>
<evidence type="ECO:0000313" key="3">
    <source>
        <dbReference type="EMBL" id="AIE85974.1"/>
    </source>
</evidence>
<dbReference type="InterPro" id="IPR035093">
    <property type="entry name" value="RelE/ParE_toxin_dom_sf"/>
</dbReference>
<reference evidence="3 4" key="1">
    <citation type="journal article" date="2014" name="PLoS ONE">
        <title>The first complete genome sequence of the class fimbriimonadia in the phylum armatimonadetes.</title>
        <authorList>
            <person name="Hu Z.Y."/>
            <person name="Wang Y.Z."/>
            <person name="Im W.T."/>
            <person name="Wang S.Y."/>
            <person name="Zhao G.P."/>
            <person name="Zheng H.J."/>
            <person name="Quan Z.X."/>
        </authorList>
    </citation>
    <scope>NUCLEOTIDE SEQUENCE [LARGE SCALE GENOMIC DNA]</scope>
    <source>
        <strain evidence="3">Gsoil 348</strain>
    </source>
</reference>
<dbReference type="RefSeq" id="WP_025225473.1">
    <property type="nucleotide sequence ID" value="NZ_CP007139.1"/>
</dbReference>
<name>A0A068NWK2_FIMGI</name>
<dbReference type="OrthoDB" id="5574284at2"/>
<sequence length="104" mass="12211">MAYRVEATFQAARDIEEAIAYIGEDSVSAARKWHSELQELIQSLEEMPARFPIIAEADILKRPYRSAHHYSHRVIFRIDEGEKKVYVVRLYHGARKPLVPRDFR</sequence>
<dbReference type="Proteomes" id="UP000027982">
    <property type="component" value="Chromosome"/>
</dbReference>
<evidence type="ECO:0000313" key="4">
    <source>
        <dbReference type="Proteomes" id="UP000027982"/>
    </source>
</evidence>
<dbReference type="Pfam" id="PF05016">
    <property type="entry name" value="ParE_toxin"/>
    <property type="match status" value="1"/>
</dbReference>
<organism evidence="3 4">
    <name type="scientific">Fimbriimonas ginsengisoli Gsoil 348</name>
    <dbReference type="NCBI Taxonomy" id="661478"/>
    <lineage>
        <taxon>Bacteria</taxon>
        <taxon>Bacillati</taxon>
        <taxon>Armatimonadota</taxon>
        <taxon>Fimbriimonadia</taxon>
        <taxon>Fimbriimonadales</taxon>
        <taxon>Fimbriimonadaceae</taxon>
        <taxon>Fimbriimonas</taxon>
    </lineage>
</organism>
<protein>
    <submittedName>
        <fullName evidence="3">Plasmid stabilization system protein</fullName>
    </submittedName>
</protein>
<dbReference type="EMBL" id="CP007139">
    <property type="protein sequence ID" value="AIE85974.1"/>
    <property type="molecule type" value="Genomic_DNA"/>
</dbReference>
<dbReference type="InterPro" id="IPR007712">
    <property type="entry name" value="RelE/ParE_toxin"/>
</dbReference>
<evidence type="ECO:0000256" key="1">
    <source>
        <dbReference type="ARBA" id="ARBA00006226"/>
    </source>
</evidence>
<keyword evidence="4" id="KW-1185">Reference proteome</keyword>
<gene>
    <name evidence="3" type="ORF">OP10G_2606</name>
</gene>
<accession>A0A068NWK2</accession>
<dbReference type="STRING" id="661478.OP10G_2606"/>
<dbReference type="PANTHER" id="PTHR33755">
    <property type="entry name" value="TOXIN PARE1-RELATED"/>
    <property type="match status" value="1"/>
</dbReference>
<proteinExistence type="inferred from homology"/>
<dbReference type="Gene3D" id="3.30.2310.20">
    <property type="entry name" value="RelE-like"/>
    <property type="match status" value="1"/>
</dbReference>
<comment type="similarity">
    <text evidence="1">Belongs to the RelE toxin family.</text>
</comment>
<dbReference type="InterPro" id="IPR051803">
    <property type="entry name" value="TA_system_RelE-like_toxin"/>
</dbReference>
<keyword evidence="2" id="KW-1277">Toxin-antitoxin system</keyword>
<evidence type="ECO:0000256" key="2">
    <source>
        <dbReference type="ARBA" id="ARBA00022649"/>
    </source>
</evidence>
<dbReference type="AlphaFoldDB" id="A0A068NWK2"/>